<accession>A0A1X6WUQ2</accession>
<dbReference type="InterPro" id="IPR043758">
    <property type="entry name" value="DUF5703"/>
</dbReference>
<dbReference type="OrthoDB" id="3481802at2"/>
<gene>
    <name evidence="1" type="ORF">FM110_02735</name>
</gene>
<reference evidence="1 2" key="1">
    <citation type="submission" date="2017-02" db="EMBL/GenBank/DDBJ databases">
        <authorList>
            <person name="Peterson S.W."/>
        </authorList>
    </citation>
    <scope>NUCLEOTIDE SEQUENCE [LARGE SCALE GENOMIC DNA]</scope>
    <source>
        <strain evidence="1 2">CIP104813</strain>
    </source>
</reference>
<protein>
    <submittedName>
        <fullName evidence="1">Uncharacterized protein</fullName>
    </submittedName>
</protein>
<dbReference type="EMBL" id="FWFG01000025">
    <property type="protein sequence ID" value="SLM88969.1"/>
    <property type="molecule type" value="Genomic_DNA"/>
</dbReference>
<evidence type="ECO:0000313" key="1">
    <source>
        <dbReference type="EMBL" id="SLM88969.1"/>
    </source>
</evidence>
<proteinExistence type="predicted"/>
<dbReference type="Proteomes" id="UP000195981">
    <property type="component" value="Unassembled WGS sequence"/>
</dbReference>
<dbReference type="Pfam" id="PF18963">
    <property type="entry name" value="DUF5703"/>
    <property type="match status" value="1"/>
</dbReference>
<dbReference type="RefSeq" id="WP_087102428.1">
    <property type="nucleotide sequence ID" value="NZ_FWFG01000025.1"/>
</dbReference>
<dbReference type="AlphaFoldDB" id="A0A1X6WUQ2"/>
<organism evidence="1 2">
    <name type="scientific">Brachybacterium nesterenkovii</name>
    <dbReference type="NCBI Taxonomy" id="47847"/>
    <lineage>
        <taxon>Bacteria</taxon>
        <taxon>Bacillati</taxon>
        <taxon>Actinomycetota</taxon>
        <taxon>Actinomycetes</taxon>
        <taxon>Micrococcales</taxon>
        <taxon>Dermabacteraceae</taxon>
        <taxon>Brachybacterium</taxon>
    </lineage>
</organism>
<evidence type="ECO:0000313" key="2">
    <source>
        <dbReference type="Proteomes" id="UP000195981"/>
    </source>
</evidence>
<name>A0A1X6WUQ2_9MICO</name>
<keyword evidence="2" id="KW-1185">Reference proteome</keyword>
<sequence>MPLARPPRPAQVQHLVAPVGVRDLPVEKGRRPEDYEFQIMTIPRRESIASVRQELTDRAEYGRWELARTRIFLGGDKKVWLRRRITRVVSTLHGPIDA</sequence>